<sequence>MSSLNHSTSLSHISAPVRGRLGKVSAAFLLSSFVFAGTLGTGSVFRAAMAQDVAEYSAASTQNPEKAEPTNYAPPAAPAAEAPVAPIADNPAESILAADNAAPVAPVIPDELKKKKHTEDDDEAEPPKLKPSEAAKSQGNPYGLGALWSKGDMVARTVLIMMLIMSIGSWIIIVMKFIEQQRLFFTAREVGMDFWNSDSVKEAAESLTAASPFRYIADSALVSAEGHAGSLRDAIDLQSWISMSISRAVDAINSRLQGGLAFLGTVGSTSPFVGLFGTVWGIYHALTAIGISGQASLDKVAGPVGESLIMTAIGLATAVPAVLGYNLLVRRNKAAMERINDFAADILSVLIGGKPHDSALSGVSAYQAANRKTITKSSDIIVDDSNL</sequence>
<evidence type="ECO:0000256" key="2">
    <source>
        <dbReference type="ARBA" id="ARBA00010442"/>
    </source>
</evidence>
<dbReference type="PANTHER" id="PTHR30625">
    <property type="entry name" value="PROTEIN TOLQ"/>
    <property type="match status" value="1"/>
</dbReference>
<evidence type="ECO:0000256" key="7">
    <source>
        <dbReference type="ARBA" id="ARBA00022519"/>
    </source>
</evidence>
<dbReference type="GO" id="GO:0005886">
    <property type="term" value="C:plasma membrane"/>
    <property type="evidence" value="ECO:0007669"/>
    <property type="project" value="UniProtKB-SubCell"/>
</dbReference>
<feature type="transmembrane region" description="Helical" evidence="14">
    <location>
        <begin position="158"/>
        <end position="178"/>
    </location>
</feature>
<dbReference type="OrthoDB" id="1938855at2759"/>
<comment type="subcellular location">
    <subcellularLocation>
        <location evidence="1">Cell inner membrane</location>
        <topology evidence="1">Multi-pass membrane protein</topology>
    </subcellularLocation>
</comment>
<dbReference type="Proteomes" id="UP000036403">
    <property type="component" value="Unassembled WGS sequence"/>
</dbReference>
<evidence type="ECO:0000256" key="4">
    <source>
        <dbReference type="ARBA" id="ARBA00022093"/>
    </source>
</evidence>
<accession>A0A0J7KW79</accession>
<evidence type="ECO:0000256" key="10">
    <source>
        <dbReference type="ARBA" id="ARBA00022989"/>
    </source>
</evidence>
<reference evidence="16 17" key="1">
    <citation type="submission" date="2015-04" db="EMBL/GenBank/DDBJ databases">
        <title>Lasius niger genome sequencing.</title>
        <authorList>
            <person name="Konorov E.A."/>
            <person name="Nikitin M.A."/>
            <person name="Kirill M.V."/>
            <person name="Chang P."/>
        </authorList>
    </citation>
    <scope>NUCLEOTIDE SEQUENCE [LARGE SCALE GENOMIC DNA]</scope>
    <source>
        <tissue evidence="16">Whole</tissue>
    </source>
</reference>
<organism evidence="16 17">
    <name type="scientific">Lasius niger</name>
    <name type="common">Black garden ant</name>
    <dbReference type="NCBI Taxonomy" id="67767"/>
    <lineage>
        <taxon>Eukaryota</taxon>
        <taxon>Metazoa</taxon>
        <taxon>Ecdysozoa</taxon>
        <taxon>Arthropoda</taxon>
        <taxon>Hexapoda</taxon>
        <taxon>Insecta</taxon>
        <taxon>Pterygota</taxon>
        <taxon>Neoptera</taxon>
        <taxon>Endopterygota</taxon>
        <taxon>Hymenoptera</taxon>
        <taxon>Apocrita</taxon>
        <taxon>Aculeata</taxon>
        <taxon>Formicoidea</taxon>
        <taxon>Formicidae</taxon>
        <taxon>Formicinae</taxon>
        <taxon>Lasius</taxon>
        <taxon>Lasius</taxon>
    </lineage>
</organism>
<dbReference type="GO" id="GO:0017038">
    <property type="term" value="P:protein import"/>
    <property type="evidence" value="ECO:0007669"/>
    <property type="project" value="TreeGrafter"/>
</dbReference>
<evidence type="ECO:0000256" key="6">
    <source>
        <dbReference type="ARBA" id="ARBA00022475"/>
    </source>
</evidence>
<feature type="transmembrane region" description="Helical" evidence="14">
    <location>
        <begin position="308"/>
        <end position="328"/>
    </location>
</feature>
<comment type="subunit">
    <text evidence="3">The accessory proteins ExbB and ExbD seem to form a complex with TonB.</text>
</comment>
<evidence type="ECO:0000256" key="11">
    <source>
        <dbReference type="ARBA" id="ARBA00023136"/>
    </source>
</evidence>
<comment type="caution">
    <text evidence="16">The sequence shown here is derived from an EMBL/GenBank/DDBJ whole genome shotgun (WGS) entry which is preliminary data.</text>
</comment>
<feature type="region of interest" description="Disordered" evidence="13">
    <location>
        <begin position="111"/>
        <end position="137"/>
    </location>
</feature>
<evidence type="ECO:0000259" key="15">
    <source>
        <dbReference type="Pfam" id="PF01618"/>
    </source>
</evidence>
<evidence type="ECO:0000256" key="13">
    <source>
        <dbReference type="SAM" id="MobiDB-lite"/>
    </source>
</evidence>
<evidence type="ECO:0000256" key="9">
    <source>
        <dbReference type="ARBA" id="ARBA00022927"/>
    </source>
</evidence>
<dbReference type="EMBL" id="LBMM01002637">
    <property type="protein sequence ID" value="KMQ94548.1"/>
    <property type="molecule type" value="Genomic_DNA"/>
</dbReference>
<dbReference type="PANTHER" id="PTHR30625:SF14">
    <property type="entry name" value="BIOPOLYMER TRANSPORT PROTEIN EXBB"/>
    <property type="match status" value="1"/>
</dbReference>
<keyword evidence="5" id="KW-0813">Transport</keyword>
<keyword evidence="17" id="KW-1185">Reference proteome</keyword>
<keyword evidence="10 14" id="KW-1133">Transmembrane helix</keyword>
<comment type="similarity">
    <text evidence="2">Belongs to the ExbB/TolQ family.</text>
</comment>
<keyword evidence="8 14" id="KW-0812">Transmembrane</keyword>
<dbReference type="InterPro" id="IPR002898">
    <property type="entry name" value="MotA_ExbB_proton_chnl"/>
</dbReference>
<keyword evidence="9" id="KW-0653">Protein transport</keyword>
<protein>
    <recommendedName>
        <fullName evidence="4">Biopolymer transport protein ExbB</fullName>
    </recommendedName>
</protein>
<evidence type="ECO:0000313" key="16">
    <source>
        <dbReference type="EMBL" id="KMQ94548.1"/>
    </source>
</evidence>
<name>A0A0J7KW79_LASNI</name>
<proteinExistence type="inferred from homology"/>
<feature type="compositionally biased region" description="Basic and acidic residues" evidence="13">
    <location>
        <begin position="111"/>
        <end position="133"/>
    </location>
</feature>
<keyword evidence="7" id="KW-0997">Cell inner membrane</keyword>
<evidence type="ECO:0000256" key="3">
    <source>
        <dbReference type="ARBA" id="ARBA00011471"/>
    </source>
</evidence>
<dbReference type="Pfam" id="PF01618">
    <property type="entry name" value="MotA_ExbB"/>
    <property type="match status" value="1"/>
</dbReference>
<evidence type="ECO:0000256" key="8">
    <source>
        <dbReference type="ARBA" id="ARBA00022692"/>
    </source>
</evidence>
<comment type="function">
    <text evidence="12">Involved in the TonB-dependent energy-dependent transport of various receptor-bound substrates. Protects ExbD from proteolytic degradation and functionally stabilizes TonB.</text>
</comment>
<evidence type="ECO:0000256" key="12">
    <source>
        <dbReference type="ARBA" id="ARBA00024816"/>
    </source>
</evidence>
<keyword evidence="6" id="KW-1003">Cell membrane</keyword>
<feature type="transmembrane region" description="Helical" evidence="14">
    <location>
        <begin position="21"/>
        <end position="39"/>
    </location>
</feature>
<dbReference type="AlphaFoldDB" id="A0A0J7KW79"/>
<feature type="domain" description="MotA/TolQ/ExbB proton channel" evidence="15">
    <location>
        <begin position="240"/>
        <end position="339"/>
    </location>
</feature>
<dbReference type="STRING" id="67767.A0A0J7KW79"/>
<evidence type="ECO:0000256" key="1">
    <source>
        <dbReference type="ARBA" id="ARBA00004429"/>
    </source>
</evidence>
<feature type="transmembrane region" description="Helical" evidence="14">
    <location>
        <begin position="260"/>
        <end position="283"/>
    </location>
</feature>
<evidence type="ECO:0000313" key="17">
    <source>
        <dbReference type="Proteomes" id="UP000036403"/>
    </source>
</evidence>
<dbReference type="PaxDb" id="67767-A0A0J7KW79"/>
<gene>
    <name evidence="16" type="ORF">RF55_5292</name>
</gene>
<keyword evidence="11 14" id="KW-0472">Membrane</keyword>
<dbReference type="InterPro" id="IPR050790">
    <property type="entry name" value="ExbB/TolQ_transport"/>
</dbReference>
<evidence type="ECO:0000256" key="14">
    <source>
        <dbReference type="SAM" id="Phobius"/>
    </source>
</evidence>
<evidence type="ECO:0000256" key="5">
    <source>
        <dbReference type="ARBA" id="ARBA00022448"/>
    </source>
</evidence>